<evidence type="ECO:0000256" key="1">
    <source>
        <dbReference type="ARBA" id="ARBA00022723"/>
    </source>
</evidence>
<organism evidence="6 7">
    <name type="scientific">Lasius niger</name>
    <name type="common">Black garden ant</name>
    <dbReference type="NCBI Taxonomy" id="67767"/>
    <lineage>
        <taxon>Eukaryota</taxon>
        <taxon>Metazoa</taxon>
        <taxon>Ecdysozoa</taxon>
        <taxon>Arthropoda</taxon>
        <taxon>Hexapoda</taxon>
        <taxon>Insecta</taxon>
        <taxon>Pterygota</taxon>
        <taxon>Neoptera</taxon>
        <taxon>Endopterygota</taxon>
        <taxon>Hymenoptera</taxon>
        <taxon>Apocrita</taxon>
        <taxon>Aculeata</taxon>
        <taxon>Formicoidea</taxon>
        <taxon>Formicidae</taxon>
        <taxon>Formicinae</taxon>
        <taxon>Lasius</taxon>
        <taxon>Lasius</taxon>
    </lineage>
</organism>
<dbReference type="OrthoDB" id="189220at2759"/>
<keyword evidence="7" id="KW-1185">Reference proteome</keyword>
<dbReference type="PaxDb" id="67767-A0A0J7K5X7"/>
<evidence type="ECO:0000256" key="3">
    <source>
        <dbReference type="PIRSR" id="PIRSR623088-3"/>
    </source>
</evidence>
<dbReference type="PROSITE" id="PS51845">
    <property type="entry name" value="PDEASE_I_2"/>
    <property type="match status" value="1"/>
</dbReference>
<feature type="compositionally biased region" description="Low complexity" evidence="4">
    <location>
        <begin position="544"/>
        <end position="556"/>
    </location>
</feature>
<evidence type="ECO:0000259" key="5">
    <source>
        <dbReference type="PROSITE" id="PS51845"/>
    </source>
</evidence>
<evidence type="ECO:0000313" key="7">
    <source>
        <dbReference type="Proteomes" id="UP000036403"/>
    </source>
</evidence>
<dbReference type="InterPro" id="IPR036971">
    <property type="entry name" value="PDEase_catalytic_dom_sf"/>
</dbReference>
<reference evidence="6 7" key="1">
    <citation type="submission" date="2015-04" db="EMBL/GenBank/DDBJ databases">
        <title>Lasius niger genome sequencing.</title>
        <authorList>
            <person name="Konorov E.A."/>
            <person name="Nikitin M.A."/>
            <person name="Kirill M.V."/>
            <person name="Chang P."/>
        </authorList>
    </citation>
    <scope>NUCLEOTIDE SEQUENCE [LARGE SCALE GENOMIC DNA]</scope>
    <source>
        <tissue evidence="6">Whole</tissue>
    </source>
</reference>
<dbReference type="Gene3D" id="1.10.1300.10">
    <property type="entry name" value="3'5'-cyclic nucleotide phosphodiesterase, catalytic domain"/>
    <property type="match status" value="1"/>
</dbReference>
<dbReference type="EMBL" id="LBMM01013167">
    <property type="protein sequence ID" value="KMQ85777.1"/>
    <property type="molecule type" value="Genomic_DNA"/>
</dbReference>
<dbReference type="InterPro" id="IPR023088">
    <property type="entry name" value="PDEase"/>
</dbReference>
<evidence type="ECO:0000256" key="4">
    <source>
        <dbReference type="SAM" id="MobiDB-lite"/>
    </source>
</evidence>
<evidence type="ECO:0000313" key="6">
    <source>
        <dbReference type="EMBL" id="KMQ85777.1"/>
    </source>
</evidence>
<keyword evidence="2" id="KW-0378">Hydrolase</keyword>
<keyword evidence="1 3" id="KW-0479">Metal-binding</keyword>
<comment type="caution">
    <text evidence="6">The sequence shown here is derived from an EMBL/GenBank/DDBJ whole genome shotgun (WGS) entry which is preliminary data.</text>
</comment>
<dbReference type="PANTHER" id="PTHR11347">
    <property type="entry name" value="CYCLIC NUCLEOTIDE PHOSPHODIESTERASE"/>
    <property type="match status" value="1"/>
</dbReference>
<feature type="compositionally biased region" description="Basic and acidic residues" evidence="4">
    <location>
        <begin position="395"/>
        <end position="411"/>
    </location>
</feature>
<feature type="binding site" evidence="3">
    <location>
        <position position="19"/>
    </location>
    <ligand>
        <name>Zn(2+)</name>
        <dbReference type="ChEBI" id="CHEBI:29105"/>
        <label>1</label>
    </ligand>
</feature>
<dbReference type="SUPFAM" id="SSF109604">
    <property type="entry name" value="HD-domain/PDEase-like"/>
    <property type="match status" value="1"/>
</dbReference>
<dbReference type="STRING" id="67767.A0A0J7K5X7"/>
<name>A0A0J7K5X7_LASNI</name>
<proteinExistence type="predicted"/>
<feature type="region of interest" description="Disordered" evidence="4">
    <location>
        <begin position="534"/>
        <end position="568"/>
    </location>
</feature>
<sequence length="627" mass="70551">MKRAEDRHFILQIALKCADISNPCRPWDISRKWSYKVCEEFFRQGDYERRLNLPVTPLCDRNITSIPKIQAGFFKHVVTPLYMEWHRFLGDGLSVSLMEYLKANQKKWEALINQEATEQTETDVSELDEPEGAISSGEETAADEDSGSIDLLIPAAYTQIARMPTLPGRVGLDRVGRRHSVPLNISKQLSVLLRQTPRRESLPSEQIKAKSSLQELENQSLLEPSSFSLLSSKSSVVESSNVNTTERPVSVEDLLPETSIASITSSTEASRLCTVLQSDDQSSAQIKQLTRQQTFPPLQPYSRTRYMSTTAEMSQCYTQILIEADNSSSCSTPMKDKSCSSGQCCSPISLHDPDICYQKKSDTLKVFSQKLLMMDIKRRGSTLSNTIKQKYALNSERRHSMQTVRTDDSFSKHRRKRSSSAQDSNSTQVFYVTLTGSHKNNVADMSVVESKQNSDCNVKLNRHNAKLTVQELRTTLSSKKLDQCTSSAKSAYLEQEPRRYSTPITEYKTMIDHAGRRYTTIPVSSEFSTHKVFFIGSPPDSPPHNHSVSSSSNSSNEPKRNIDDSSNEAIIIGSKRELDCTKEKNSKIVKLSSDALMKENVDPRINDDFAKTLALSRRGSQVKMINF</sequence>
<dbReference type="InterPro" id="IPR002073">
    <property type="entry name" value="PDEase_catalytic_dom"/>
</dbReference>
<protein>
    <submittedName>
        <fullName evidence="6">High affinity camp-specific 3-cyclic phosphodiesterase 7a</fullName>
    </submittedName>
</protein>
<gene>
    <name evidence="6" type="ORF">RF55_15469</name>
</gene>
<feature type="compositionally biased region" description="Acidic residues" evidence="4">
    <location>
        <begin position="118"/>
        <end position="131"/>
    </location>
</feature>
<dbReference type="GO" id="GO:0046872">
    <property type="term" value="F:metal ion binding"/>
    <property type="evidence" value="ECO:0007669"/>
    <property type="project" value="UniProtKB-KW"/>
</dbReference>
<feature type="region of interest" description="Disordered" evidence="4">
    <location>
        <begin position="117"/>
        <end position="145"/>
    </location>
</feature>
<dbReference type="PRINTS" id="PR00387">
    <property type="entry name" value="PDIESTERASE1"/>
</dbReference>
<dbReference type="Proteomes" id="UP000036403">
    <property type="component" value="Unassembled WGS sequence"/>
</dbReference>
<dbReference type="Pfam" id="PF00233">
    <property type="entry name" value="PDEase_I"/>
    <property type="match status" value="1"/>
</dbReference>
<dbReference type="AlphaFoldDB" id="A0A0J7K5X7"/>
<accession>A0A0J7K5X7</accession>
<dbReference type="GO" id="GO:0007165">
    <property type="term" value="P:signal transduction"/>
    <property type="evidence" value="ECO:0007669"/>
    <property type="project" value="InterPro"/>
</dbReference>
<feature type="region of interest" description="Disordered" evidence="4">
    <location>
        <begin position="392"/>
        <end position="424"/>
    </location>
</feature>
<feature type="domain" description="PDEase" evidence="5">
    <location>
        <begin position="1"/>
        <end position="115"/>
    </location>
</feature>
<dbReference type="GO" id="GO:0004114">
    <property type="term" value="F:3',5'-cyclic-nucleotide phosphodiesterase activity"/>
    <property type="evidence" value="ECO:0007669"/>
    <property type="project" value="InterPro"/>
</dbReference>
<evidence type="ECO:0000256" key="2">
    <source>
        <dbReference type="ARBA" id="ARBA00022801"/>
    </source>
</evidence>